<dbReference type="RefSeq" id="WP_201836197.1">
    <property type="nucleotide sequence ID" value="NZ_JAERRK010000007.1"/>
</dbReference>
<gene>
    <name evidence="1" type="ORF">JK359_16340</name>
</gene>
<proteinExistence type="predicted"/>
<accession>A0A937EK29</accession>
<comment type="caution">
    <text evidence="1">The sequence shown here is derived from an EMBL/GenBank/DDBJ whole genome shotgun (WGS) entry which is preliminary data.</text>
</comment>
<dbReference type="SUPFAM" id="SSF53474">
    <property type="entry name" value="alpha/beta-Hydrolases"/>
    <property type="match status" value="1"/>
</dbReference>
<evidence type="ECO:0008006" key="3">
    <source>
        <dbReference type="Google" id="ProtNLM"/>
    </source>
</evidence>
<dbReference type="Gene3D" id="3.40.50.1820">
    <property type="entry name" value="alpha/beta hydrolase"/>
    <property type="match status" value="1"/>
</dbReference>
<organism evidence="1 2">
    <name type="scientific">Streptomyces actinomycinicus</name>
    <dbReference type="NCBI Taxonomy" id="1695166"/>
    <lineage>
        <taxon>Bacteria</taxon>
        <taxon>Bacillati</taxon>
        <taxon>Actinomycetota</taxon>
        <taxon>Actinomycetes</taxon>
        <taxon>Kitasatosporales</taxon>
        <taxon>Streptomycetaceae</taxon>
        <taxon>Streptomyces</taxon>
    </lineage>
</organism>
<dbReference type="AlphaFoldDB" id="A0A937EK29"/>
<name>A0A937EK29_9ACTN</name>
<reference evidence="1" key="1">
    <citation type="submission" date="2021-01" db="EMBL/GenBank/DDBJ databases">
        <title>WGS of actinomycetes isolated from Thailand.</title>
        <authorList>
            <person name="Thawai C."/>
        </authorList>
    </citation>
    <scope>NUCLEOTIDE SEQUENCE</scope>
    <source>
        <strain evidence="1">RCU-197</strain>
    </source>
</reference>
<dbReference type="InterPro" id="IPR029058">
    <property type="entry name" value="AB_hydrolase_fold"/>
</dbReference>
<evidence type="ECO:0000313" key="1">
    <source>
        <dbReference type="EMBL" id="MBL1083524.1"/>
    </source>
</evidence>
<protein>
    <recommendedName>
        <fullName evidence="3">Alpha/beta hydrolase</fullName>
    </recommendedName>
</protein>
<sequence>MAQAERGEVREASQPALRQIGRVPPLPVLVAEPAQHEGSRDRDALASITAPTLVVVGRHYFICGPCWAGALHEGIPGSRLLELEDSGHFGRIEEPEAFARAVAGFVGATAATA</sequence>
<keyword evidence="2" id="KW-1185">Reference proteome</keyword>
<dbReference type="Proteomes" id="UP000661858">
    <property type="component" value="Unassembled WGS sequence"/>
</dbReference>
<evidence type="ECO:0000313" key="2">
    <source>
        <dbReference type="Proteomes" id="UP000661858"/>
    </source>
</evidence>
<dbReference type="EMBL" id="JAERRK010000007">
    <property type="protein sequence ID" value="MBL1083524.1"/>
    <property type="molecule type" value="Genomic_DNA"/>
</dbReference>